<gene>
    <name evidence="7" type="ORF">FCC1311_021432</name>
</gene>
<evidence type="ECO:0000313" key="7">
    <source>
        <dbReference type="EMBL" id="GBG25924.1"/>
    </source>
</evidence>
<feature type="compositionally biased region" description="Basic and acidic residues" evidence="6">
    <location>
        <begin position="255"/>
        <end position="267"/>
    </location>
</feature>
<feature type="region of interest" description="Disordered" evidence="6">
    <location>
        <begin position="382"/>
        <end position="433"/>
    </location>
</feature>
<comment type="subcellular location">
    <subcellularLocation>
        <location evidence="5">Nucleus</location>
        <location evidence="5">Nucleolus</location>
    </subcellularLocation>
    <subcellularLocation>
        <location evidence="5">Nucleus</location>
        <location evidence="5">Nucleoplasm</location>
    </subcellularLocation>
</comment>
<accession>A0A2R5GDQ0</accession>
<comment type="caution">
    <text evidence="7">The sequence shown here is derived from an EMBL/GenBank/DDBJ whole genome shotgun (WGS) entry which is preliminary data.</text>
</comment>
<protein>
    <recommendedName>
        <fullName evidence="2 5">Ribosome biogenesis protein NOP53</fullName>
    </recommendedName>
</protein>
<organism evidence="7 8">
    <name type="scientific">Hondaea fermentalgiana</name>
    <dbReference type="NCBI Taxonomy" id="2315210"/>
    <lineage>
        <taxon>Eukaryota</taxon>
        <taxon>Sar</taxon>
        <taxon>Stramenopiles</taxon>
        <taxon>Bigyra</taxon>
        <taxon>Labyrinthulomycetes</taxon>
        <taxon>Thraustochytrida</taxon>
        <taxon>Thraustochytriidae</taxon>
        <taxon>Hondaea</taxon>
    </lineage>
</organism>
<evidence type="ECO:0000256" key="2">
    <source>
        <dbReference type="ARBA" id="ARBA00018339"/>
    </source>
</evidence>
<dbReference type="AlphaFoldDB" id="A0A2R5GDQ0"/>
<evidence type="ECO:0000256" key="3">
    <source>
        <dbReference type="ARBA" id="ARBA00022517"/>
    </source>
</evidence>
<dbReference type="GO" id="GO:0005730">
    <property type="term" value="C:nucleolus"/>
    <property type="evidence" value="ECO:0007669"/>
    <property type="project" value="UniProtKB-SubCell"/>
</dbReference>
<dbReference type="EMBL" id="BEYU01000016">
    <property type="protein sequence ID" value="GBG25924.1"/>
    <property type="molecule type" value="Genomic_DNA"/>
</dbReference>
<evidence type="ECO:0000256" key="5">
    <source>
        <dbReference type="PIRNR" id="PIRNR017302"/>
    </source>
</evidence>
<dbReference type="InParanoid" id="A0A2R5GDQ0"/>
<comment type="similarity">
    <text evidence="1 5">Belongs to the NOP53 family.</text>
</comment>
<evidence type="ECO:0000313" key="8">
    <source>
        <dbReference type="Proteomes" id="UP000241890"/>
    </source>
</evidence>
<dbReference type="GO" id="GO:0005654">
    <property type="term" value="C:nucleoplasm"/>
    <property type="evidence" value="ECO:0007669"/>
    <property type="project" value="UniProtKB-SubCell"/>
</dbReference>
<feature type="compositionally biased region" description="Basic residues" evidence="6">
    <location>
        <begin position="419"/>
        <end position="433"/>
    </location>
</feature>
<dbReference type="Pfam" id="PF07767">
    <property type="entry name" value="Nop53"/>
    <property type="match status" value="1"/>
</dbReference>
<keyword evidence="3 5" id="KW-0690">Ribosome biogenesis</keyword>
<evidence type="ECO:0000256" key="1">
    <source>
        <dbReference type="ARBA" id="ARBA00008838"/>
    </source>
</evidence>
<dbReference type="InterPro" id="IPR011687">
    <property type="entry name" value="Nop53/GLTSCR2"/>
</dbReference>
<evidence type="ECO:0000256" key="4">
    <source>
        <dbReference type="ARBA" id="ARBA00023242"/>
    </source>
</evidence>
<dbReference type="Proteomes" id="UP000241890">
    <property type="component" value="Unassembled WGS sequence"/>
</dbReference>
<reference evidence="7 8" key="1">
    <citation type="submission" date="2017-12" db="EMBL/GenBank/DDBJ databases">
        <title>Sequencing, de novo assembly and annotation of complete genome of a new Thraustochytrid species, strain FCC1311.</title>
        <authorList>
            <person name="Sedici K."/>
            <person name="Godart F."/>
            <person name="Aiese Cigliano R."/>
            <person name="Sanseverino W."/>
            <person name="Barakat M."/>
            <person name="Ortet P."/>
            <person name="Marechal E."/>
            <person name="Cagnac O."/>
            <person name="Amato A."/>
        </authorList>
    </citation>
    <scope>NUCLEOTIDE SEQUENCE [LARGE SCALE GENOMIC DNA]</scope>
</reference>
<feature type="compositionally biased region" description="Acidic residues" evidence="6">
    <location>
        <begin position="219"/>
        <end position="246"/>
    </location>
</feature>
<evidence type="ECO:0000256" key="6">
    <source>
        <dbReference type="SAM" id="MobiDB-lite"/>
    </source>
</evidence>
<feature type="compositionally biased region" description="Basic and acidic residues" evidence="6">
    <location>
        <begin position="408"/>
        <end position="418"/>
    </location>
</feature>
<dbReference type="GO" id="GO:0000027">
    <property type="term" value="P:ribosomal large subunit assembly"/>
    <property type="evidence" value="ECO:0007669"/>
    <property type="project" value="UniProtKB-UniRule"/>
</dbReference>
<keyword evidence="4 5" id="KW-0539">Nucleus</keyword>
<dbReference type="GO" id="GO:0008097">
    <property type="term" value="F:5S rRNA binding"/>
    <property type="evidence" value="ECO:0007669"/>
    <property type="project" value="TreeGrafter"/>
</dbReference>
<dbReference type="PANTHER" id="PTHR14211:SF7">
    <property type="entry name" value="RIBOSOME BIOGENESIS PROTEIN NOP53"/>
    <property type="match status" value="1"/>
</dbReference>
<comment type="function">
    <text evidence="5">May play a role in ribosome biogenesis.</text>
</comment>
<feature type="compositionally biased region" description="Basic residues" evidence="6">
    <location>
        <begin position="1"/>
        <end position="18"/>
    </location>
</feature>
<feature type="compositionally biased region" description="Basic residues" evidence="6">
    <location>
        <begin position="390"/>
        <end position="402"/>
    </location>
</feature>
<dbReference type="GO" id="GO:0006364">
    <property type="term" value="P:rRNA processing"/>
    <property type="evidence" value="ECO:0007669"/>
    <property type="project" value="TreeGrafter"/>
</dbReference>
<dbReference type="PANTHER" id="PTHR14211">
    <property type="entry name" value="GLIOMA SUPPRESSOR CANDIDATE REGION GENE 2"/>
    <property type="match status" value="1"/>
</dbReference>
<name>A0A2R5GDQ0_9STRA</name>
<sequence>MVRPKIGKRGARNRKSKYSGKGLNDELTSALSGPGGKSDDSLFFEDTDEKKLSRKALARKRREEEDRAEEELRKNPITSKTEAALMRKRALPSASASSSSSSSATKAKGKTEKDKNEQTMQDLWADEADKASRKARQALFGRKSRADLVPALRNPTESASYNPEAEAYRKGLAKTVDDVIAYEASLHSYSKPAGLNANFQRRNDVKKGLAVHRGGELGASDDESSSGSEDEEEEDEEETKETEDSDGNPTKKRKRDELAPGERITRRERNRAKRRAAHELMMKKKAQKKMLLESLANIDQAVDDVDAQEAAAAEKAKEKSESEAIKAATEPVALINSRPVKRRPLVDSALPSDLSSTLRQIKPHSDLALERFYSLHQRNKMEVGDATRRNSQRPRPRVKHVPVGKPFMEIEHNRTDGKKKNKRFMRHGKVSIS</sequence>
<keyword evidence="8" id="KW-1185">Reference proteome</keyword>
<feature type="region of interest" description="Disordered" evidence="6">
    <location>
        <begin position="1"/>
        <end position="145"/>
    </location>
</feature>
<dbReference type="PIRSF" id="PIRSF017302">
    <property type="entry name" value="Gltscr2"/>
    <property type="match status" value="1"/>
</dbReference>
<feature type="compositionally biased region" description="Low complexity" evidence="6">
    <location>
        <begin position="93"/>
        <end position="104"/>
    </location>
</feature>
<proteinExistence type="inferred from homology"/>
<feature type="region of interest" description="Disordered" evidence="6">
    <location>
        <begin position="206"/>
        <end position="285"/>
    </location>
</feature>
<feature type="compositionally biased region" description="Basic and acidic residues" evidence="6">
    <location>
        <begin position="61"/>
        <end position="74"/>
    </location>
</feature>